<dbReference type="EMBL" id="CM055092">
    <property type="protein sequence ID" value="KAJ7569460.1"/>
    <property type="molecule type" value="Genomic_DNA"/>
</dbReference>
<gene>
    <name evidence="1" type="ORF">O6H91_01G079200</name>
</gene>
<comment type="caution">
    <text evidence="1">The sequence shown here is derived from an EMBL/GenBank/DDBJ whole genome shotgun (WGS) entry which is preliminary data.</text>
</comment>
<accession>A0ACC2ESJ7</accession>
<sequence length="331" mass="35340">MLSFCKSRGSVLRALSLVLNTSTAANKCKPCHPNSNFFHRFNSSTIAAPKLKRLDGKVAVITGAASGIGAMAARLFVAHGARVVMADIQDELGLPLSEEIGDGAEYIHCDVSREEDIAAVAEKAYSLEGHLDIYYNSAGILGALGSIDQLKVNEYDKTLTVNLRGTVLGVKHATRFMKPARKGSIICTGSIASVIGGCSPHAYCISKTALTGLIRSAAVELRDFGVRINMISPDAVATSFVKYALESTTNSPVSLEETRQFVSDFSVFENRALTALDVAQAAVFLASDESGFISGHNLMLDGSSTVTRPGRHNWFDAYSPMVREGGERGLD</sequence>
<evidence type="ECO:0000313" key="1">
    <source>
        <dbReference type="EMBL" id="KAJ7569460.1"/>
    </source>
</evidence>
<evidence type="ECO:0000313" key="2">
    <source>
        <dbReference type="Proteomes" id="UP001162992"/>
    </source>
</evidence>
<name>A0ACC2ESJ7_DIPCM</name>
<keyword evidence="2" id="KW-1185">Reference proteome</keyword>
<reference evidence="2" key="1">
    <citation type="journal article" date="2024" name="Proc. Natl. Acad. Sci. U.S.A.">
        <title>Extraordinary preservation of gene collinearity over three hundred million years revealed in homosporous lycophytes.</title>
        <authorList>
            <person name="Li C."/>
            <person name="Wickell D."/>
            <person name="Kuo L.Y."/>
            <person name="Chen X."/>
            <person name="Nie B."/>
            <person name="Liao X."/>
            <person name="Peng D."/>
            <person name="Ji J."/>
            <person name="Jenkins J."/>
            <person name="Williams M."/>
            <person name="Shu S."/>
            <person name="Plott C."/>
            <person name="Barry K."/>
            <person name="Rajasekar S."/>
            <person name="Grimwood J."/>
            <person name="Han X."/>
            <person name="Sun S."/>
            <person name="Hou Z."/>
            <person name="He W."/>
            <person name="Dai G."/>
            <person name="Sun C."/>
            <person name="Schmutz J."/>
            <person name="Leebens-Mack J.H."/>
            <person name="Li F.W."/>
            <person name="Wang L."/>
        </authorList>
    </citation>
    <scope>NUCLEOTIDE SEQUENCE [LARGE SCALE GENOMIC DNA]</scope>
    <source>
        <strain evidence="2">cv. PW_Plant_1</strain>
    </source>
</reference>
<dbReference type="Proteomes" id="UP001162992">
    <property type="component" value="Chromosome 1"/>
</dbReference>
<protein>
    <submittedName>
        <fullName evidence="1">Uncharacterized protein</fullName>
    </submittedName>
</protein>
<organism evidence="1 2">
    <name type="scientific">Diphasiastrum complanatum</name>
    <name type="common">Issler's clubmoss</name>
    <name type="synonym">Lycopodium complanatum</name>
    <dbReference type="NCBI Taxonomy" id="34168"/>
    <lineage>
        <taxon>Eukaryota</taxon>
        <taxon>Viridiplantae</taxon>
        <taxon>Streptophyta</taxon>
        <taxon>Embryophyta</taxon>
        <taxon>Tracheophyta</taxon>
        <taxon>Lycopodiopsida</taxon>
        <taxon>Lycopodiales</taxon>
        <taxon>Lycopodiaceae</taxon>
        <taxon>Lycopodioideae</taxon>
        <taxon>Diphasiastrum</taxon>
    </lineage>
</organism>
<proteinExistence type="predicted"/>